<dbReference type="Proteomes" id="UP000193566">
    <property type="component" value="Unassembled WGS sequence"/>
</dbReference>
<proteinExistence type="predicted"/>
<evidence type="ECO:0000313" key="1">
    <source>
        <dbReference type="EMBL" id="SMG59763.1"/>
    </source>
</evidence>
<dbReference type="EMBL" id="FXAV01000042">
    <property type="protein sequence ID" value="SMG59763.1"/>
    <property type="molecule type" value="Genomic_DNA"/>
</dbReference>
<organism evidence="1 2">
    <name type="scientific">Rhodococcus rhodochrous J3</name>
    <dbReference type="NCBI Taxonomy" id="903528"/>
    <lineage>
        <taxon>Bacteria</taxon>
        <taxon>Bacillati</taxon>
        <taxon>Actinomycetota</taxon>
        <taxon>Actinomycetes</taxon>
        <taxon>Mycobacteriales</taxon>
        <taxon>Nocardiaceae</taxon>
        <taxon>Rhodococcus</taxon>
    </lineage>
</organism>
<accession>A0ABY1MJE9</accession>
<reference evidence="1 2" key="1">
    <citation type="submission" date="2017-04" db="EMBL/GenBank/DDBJ databases">
        <authorList>
            <person name="Varghese N."/>
            <person name="Submissions S."/>
        </authorList>
    </citation>
    <scope>NUCLEOTIDE SEQUENCE [LARGE SCALE GENOMIC DNA]</scope>
    <source>
        <strain evidence="1 2">J3</strain>
    </source>
</reference>
<dbReference type="RefSeq" id="WP_085470928.1">
    <property type="nucleotide sequence ID" value="NZ_FXAV01000042.1"/>
</dbReference>
<gene>
    <name evidence="1" type="ORF">SAMN02745947_05490</name>
</gene>
<protein>
    <submittedName>
        <fullName evidence="1">Uncharacterized protein</fullName>
    </submittedName>
</protein>
<name>A0ABY1MJE9_RHORH</name>
<comment type="caution">
    <text evidence="1">The sequence shown here is derived from an EMBL/GenBank/DDBJ whole genome shotgun (WGS) entry which is preliminary data.</text>
</comment>
<sequence length="156" mass="17005">MTTTAVGPRRTGSRLRRAFPSSADRYRALLGRRATVAAVPDYLRIFDAVGIATVAARGVRLAARQARGAAEEVATLEVLDRRTGEIVGHRVGAELYAAATVLGEYLALPATDQFVADMADVLARERRYELRTDVEMVMLTYRLLLLDPGGGIENML</sequence>
<evidence type="ECO:0000313" key="2">
    <source>
        <dbReference type="Proteomes" id="UP000193566"/>
    </source>
</evidence>
<keyword evidence="2" id="KW-1185">Reference proteome</keyword>